<sequence length="125" mass="14412">MLQKIIRFVALFVIVVGGSYFVHHTIAYRVFSSKNINIINLSYLFNASFTFLFTTTIILLSNKYKDQIGFIFLVGSFVKTGIFLALIKVNNIEIDKNVFLDFFIPYGICLILEVYYVSKMLKSIK</sequence>
<dbReference type="Proteomes" id="UP001597344">
    <property type="component" value="Unassembled WGS sequence"/>
</dbReference>
<reference evidence="3" key="1">
    <citation type="journal article" date="2019" name="Int. J. Syst. Evol. Microbiol.">
        <title>The Global Catalogue of Microorganisms (GCM) 10K type strain sequencing project: providing services to taxonomists for standard genome sequencing and annotation.</title>
        <authorList>
            <consortium name="The Broad Institute Genomics Platform"/>
            <consortium name="The Broad Institute Genome Sequencing Center for Infectious Disease"/>
            <person name="Wu L."/>
            <person name="Ma J."/>
        </authorList>
    </citation>
    <scope>NUCLEOTIDE SEQUENCE [LARGE SCALE GENOMIC DNA]</scope>
    <source>
        <strain evidence="3">DT92</strain>
    </source>
</reference>
<dbReference type="EMBL" id="JBHUHY010000003">
    <property type="protein sequence ID" value="MFD2186203.1"/>
    <property type="molecule type" value="Genomic_DNA"/>
</dbReference>
<comment type="caution">
    <text evidence="2">The sequence shown here is derived from an EMBL/GenBank/DDBJ whole genome shotgun (WGS) entry which is preliminary data.</text>
</comment>
<dbReference type="RefSeq" id="WP_378319182.1">
    <property type="nucleotide sequence ID" value="NZ_JBHUHY010000003.1"/>
</dbReference>
<feature type="transmembrane region" description="Helical" evidence="1">
    <location>
        <begin position="99"/>
        <end position="117"/>
    </location>
</feature>
<evidence type="ECO:0000256" key="1">
    <source>
        <dbReference type="SAM" id="Phobius"/>
    </source>
</evidence>
<keyword evidence="1" id="KW-0472">Membrane</keyword>
<evidence type="ECO:0000313" key="3">
    <source>
        <dbReference type="Proteomes" id="UP001597344"/>
    </source>
</evidence>
<name>A0ABW5ATB8_9FLAO</name>
<protein>
    <recommendedName>
        <fullName evidence="4">DUF4345 domain-containing protein</fullName>
    </recommendedName>
</protein>
<keyword evidence="3" id="KW-1185">Reference proteome</keyword>
<evidence type="ECO:0008006" key="4">
    <source>
        <dbReference type="Google" id="ProtNLM"/>
    </source>
</evidence>
<feature type="transmembrane region" description="Helical" evidence="1">
    <location>
        <begin position="43"/>
        <end position="61"/>
    </location>
</feature>
<feature type="transmembrane region" description="Helical" evidence="1">
    <location>
        <begin position="5"/>
        <end position="23"/>
    </location>
</feature>
<keyword evidence="1" id="KW-0812">Transmembrane</keyword>
<accession>A0ABW5ATB8</accession>
<proteinExistence type="predicted"/>
<keyword evidence="1" id="KW-1133">Transmembrane helix</keyword>
<evidence type="ECO:0000313" key="2">
    <source>
        <dbReference type="EMBL" id="MFD2186203.1"/>
    </source>
</evidence>
<gene>
    <name evidence="2" type="ORF">ACFSJT_05325</name>
</gene>
<organism evidence="2 3">
    <name type="scientific">Aquimarina celericrescens</name>
    <dbReference type="NCBI Taxonomy" id="1964542"/>
    <lineage>
        <taxon>Bacteria</taxon>
        <taxon>Pseudomonadati</taxon>
        <taxon>Bacteroidota</taxon>
        <taxon>Flavobacteriia</taxon>
        <taxon>Flavobacteriales</taxon>
        <taxon>Flavobacteriaceae</taxon>
        <taxon>Aquimarina</taxon>
    </lineage>
</organism>
<feature type="transmembrane region" description="Helical" evidence="1">
    <location>
        <begin position="68"/>
        <end position="87"/>
    </location>
</feature>